<dbReference type="InterPro" id="IPR002744">
    <property type="entry name" value="MIP18-like"/>
</dbReference>
<dbReference type="Proteomes" id="UP000319514">
    <property type="component" value="Unassembled WGS sequence"/>
</dbReference>
<name>A0A542ZHC0_9MICO</name>
<dbReference type="PANTHER" id="PTHR42831">
    <property type="entry name" value="FE-S PROTEIN MATURATION AUXILIARY FACTOR YITW"/>
    <property type="match status" value="1"/>
</dbReference>
<evidence type="ECO:0000313" key="3">
    <source>
        <dbReference type="EMBL" id="TQL59748.1"/>
    </source>
</evidence>
<dbReference type="Gene3D" id="3.30.300.130">
    <property type="entry name" value="Fe-S cluster assembly (FSCA)"/>
    <property type="match status" value="1"/>
</dbReference>
<dbReference type="AlphaFoldDB" id="A0A542ZHC0"/>
<dbReference type="Pfam" id="PF23451">
    <property type="entry name" value="Zn_ribbon_PaaD"/>
    <property type="match status" value="1"/>
</dbReference>
<proteinExistence type="predicted"/>
<feature type="domain" description="PaaD zinc beta ribbon" evidence="2">
    <location>
        <begin position="146"/>
        <end position="188"/>
    </location>
</feature>
<evidence type="ECO:0000259" key="2">
    <source>
        <dbReference type="Pfam" id="PF23451"/>
    </source>
</evidence>
<dbReference type="NCBIfam" id="TIGR02159">
    <property type="entry name" value="PA_CoA_Oxy4"/>
    <property type="match status" value="1"/>
</dbReference>
<evidence type="ECO:0000313" key="4">
    <source>
        <dbReference type="Proteomes" id="UP000319514"/>
    </source>
</evidence>
<dbReference type="InterPro" id="IPR011883">
    <property type="entry name" value="PaaD-like"/>
</dbReference>
<dbReference type="InterPro" id="IPR034904">
    <property type="entry name" value="FSCA_dom_sf"/>
</dbReference>
<keyword evidence="4" id="KW-1185">Reference proteome</keyword>
<evidence type="ECO:0000259" key="1">
    <source>
        <dbReference type="Pfam" id="PF01883"/>
    </source>
</evidence>
<dbReference type="Pfam" id="PF01883">
    <property type="entry name" value="FeS_assembly_P"/>
    <property type="match status" value="1"/>
</dbReference>
<gene>
    <name evidence="3" type="ORF">FB474_1114</name>
</gene>
<dbReference type="PANTHER" id="PTHR42831:SF3">
    <property type="entry name" value="1,2-PHENYLACETYL-COA EPOXIDASE, SUBUNIT D-RELATED"/>
    <property type="match status" value="1"/>
</dbReference>
<organism evidence="3 4">
    <name type="scientific">Oryzihumus leptocrescens</name>
    <dbReference type="NCBI Taxonomy" id="297536"/>
    <lineage>
        <taxon>Bacteria</taxon>
        <taxon>Bacillati</taxon>
        <taxon>Actinomycetota</taxon>
        <taxon>Actinomycetes</taxon>
        <taxon>Micrococcales</taxon>
        <taxon>Intrasporangiaceae</taxon>
        <taxon>Oryzihumus</taxon>
    </lineage>
</organism>
<comment type="caution">
    <text evidence="3">The sequence shown here is derived from an EMBL/GenBank/DDBJ whole genome shotgun (WGS) entry which is preliminary data.</text>
</comment>
<dbReference type="EMBL" id="VFOQ01000001">
    <property type="protein sequence ID" value="TQL59748.1"/>
    <property type="molecule type" value="Genomic_DNA"/>
</dbReference>
<dbReference type="SUPFAM" id="SSF117916">
    <property type="entry name" value="Fe-S cluster assembly (FSCA) domain-like"/>
    <property type="match status" value="1"/>
</dbReference>
<feature type="domain" description="MIP18 family-like" evidence="1">
    <location>
        <begin position="34"/>
        <end position="93"/>
    </location>
</feature>
<sequence length="190" mass="19886">MSTVLPATTTDLAAPEAGVTLDLPASRALDTLVGRAIADVPDPEVPVVTIEDLGILREVTVDEAEHLVQVVITPTYSGCPAMDAIRVRIEHVAAREGYTASVTTRLAPAWTTDWMSEEGRAKLAEFGIAPPGQRAAAAGPVGVGLSVRQVACPRCGSSATEEVSHFGSTACKALRRCTACGEPFDEFKAI</sequence>
<dbReference type="InterPro" id="IPR052339">
    <property type="entry name" value="Fe-S_Maturation_MIP18"/>
</dbReference>
<reference evidence="3 4" key="1">
    <citation type="submission" date="2019-06" db="EMBL/GenBank/DDBJ databases">
        <title>Sequencing the genomes of 1000 actinobacteria strains.</title>
        <authorList>
            <person name="Klenk H.-P."/>
        </authorList>
    </citation>
    <scope>NUCLEOTIDE SEQUENCE [LARGE SCALE GENOMIC DNA]</scope>
    <source>
        <strain evidence="3 4">DSM 18082</strain>
    </source>
</reference>
<accession>A0A542ZHC0</accession>
<dbReference type="InterPro" id="IPR056572">
    <property type="entry name" value="Zn_ribbon_PaaD"/>
</dbReference>
<protein>
    <submittedName>
        <fullName evidence="3">Ring-1,2-phenylacetyl-CoA epoxidase subunit PaaD</fullName>
    </submittedName>
</protein>